<comment type="caution">
    <text evidence="2">The sequence shown here is derived from an EMBL/GenBank/DDBJ whole genome shotgun (WGS) entry which is preliminary data.</text>
</comment>
<protein>
    <submittedName>
        <fullName evidence="2">Uncharacterized protein</fullName>
    </submittedName>
</protein>
<dbReference type="EMBL" id="CARXXK010000004">
    <property type="protein sequence ID" value="CAI6367473.1"/>
    <property type="molecule type" value="Genomic_DNA"/>
</dbReference>
<organism evidence="2 3">
    <name type="scientific">Macrosiphum euphorbiae</name>
    <name type="common">potato aphid</name>
    <dbReference type="NCBI Taxonomy" id="13131"/>
    <lineage>
        <taxon>Eukaryota</taxon>
        <taxon>Metazoa</taxon>
        <taxon>Ecdysozoa</taxon>
        <taxon>Arthropoda</taxon>
        <taxon>Hexapoda</taxon>
        <taxon>Insecta</taxon>
        <taxon>Pterygota</taxon>
        <taxon>Neoptera</taxon>
        <taxon>Paraneoptera</taxon>
        <taxon>Hemiptera</taxon>
        <taxon>Sternorrhyncha</taxon>
        <taxon>Aphidomorpha</taxon>
        <taxon>Aphidoidea</taxon>
        <taxon>Aphididae</taxon>
        <taxon>Macrosiphini</taxon>
        <taxon>Macrosiphum</taxon>
    </lineage>
</organism>
<evidence type="ECO:0000313" key="3">
    <source>
        <dbReference type="Proteomes" id="UP001160148"/>
    </source>
</evidence>
<accession>A0AAV0XHX6</accession>
<proteinExistence type="predicted"/>
<name>A0AAV0XHX6_9HEMI</name>
<sequence>MIGSQGTPTRIFLETNRRRKKIIAMISTTTTKLVSGYKTSTEQPCWSDFVEIRWRGWDPFDENKLAHGLSPADRAKRTPDPEGACTLAPKEK</sequence>
<dbReference type="AlphaFoldDB" id="A0AAV0XHX6"/>
<dbReference type="Proteomes" id="UP001160148">
    <property type="component" value="Unassembled WGS sequence"/>
</dbReference>
<gene>
    <name evidence="2" type="ORF">MEUPH1_LOCUS21945</name>
</gene>
<evidence type="ECO:0000313" key="2">
    <source>
        <dbReference type="EMBL" id="CAI6367473.1"/>
    </source>
</evidence>
<feature type="region of interest" description="Disordered" evidence="1">
    <location>
        <begin position="67"/>
        <end position="92"/>
    </location>
</feature>
<keyword evidence="3" id="KW-1185">Reference proteome</keyword>
<reference evidence="2 3" key="1">
    <citation type="submission" date="2023-01" db="EMBL/GenBank/DDBJ databases">
        <authorList>
            <person name="Whitehead M."/>
        </authorList>
    </citation>
    <scope>NUCLEOTIDE SEQUENCE [LARGE SCALE GENOMIC DNA]</scope>
</reference>
<evidence type="ECO:0000256" key="1">
    <source>
        <dbReference type="SAM" id="MobiDB-lite"/>
    </source>
</evidence>